<keyword evidence="8" id="KW-1185">Reference proteome</keyword>
<keyword evidence="2" id="KW-0479">Metal-binding</keyword>
<dbReference type="EMBL" id="BSUN01000001">
    <property type="protein sequence ID" value="GMA34283.1"/>
    <property type="molecule type" value="Genomic_DNA"/>
</dbReference>
<reference evidence="8" key="1">
    <citation type="journal article" date="2019" name="Int. J. Syst. Evol. Microbiol.">
        <title>The Global Catalogue of Microorganisms (GCM) 10K type strain sequencing project: providing services to taxonomists for standard genome sequencing and annotation.</title>
        <authorList>
            <consortium name="The Broad Institute Genomics Platform"/>
            <consortium name="The Broad Institute Genome Sequencing Center for Infectious Disease"/>
            <person name="Wu L."/>
            <person name="Ma J."/>
        </authorList>
    </citation>
    <scope>NUCLEOTIDE SEQUENCE [LARGE SCALE GENOMIC DNA]</scope>
    <source>
        <strain evidence="8">NBRC 112299</strain>
    </source>
</reference>
<dbReference type="InterPro" id="IPR036136">
    <property type="entry name" value="Nit/Sulf_reduc_fer-like_dom_sf"/>
</dbReference>
<comment type="caution">
    <text evidence="7">The sequence shown here is derived from an EMBL/GenBank/DDBJ whole genome shotgun (WGS) entry which is preliminary data.</text>
</comment>
<keyword evidence="1" id="KW-0349">Heme</keyword>
<keyword evidence="3" id="KW-0560">Oxidoreductase</keyword>
<evidence type="ECO:0000256" key="6">
    <source>
        <dbReference type="SAM" id="MobiDB-lite"/>
    </source>
</evidence>
<evidence type="ECO:0000256" key="5">
    <source>
        <dbReference type="ARBA" id="ARBA00023014"/>
    </source>
</evidence>
<evidence type="ECO:0000256" key="1">
    <source>
        <dbReference type="ARBA" id="ARBA00022617"/>
    </source>
</evidence>
<protein>
    <submittedName>
        <fullName evidence="7">Uncharacterized protein</fullName>
    </submittedName>
</protein>
<keyword evidence="5" id="KW-0411">Iron-sulfur</keyword>
<accession>A0ABQ6I8W8</accession>
<dbReference type="SUPFAM" id="SSF55124">
    <property type="entry name" value="Nitrite/Sulfite reductase N-terminal domain-like"/>
    <property type="match status" value="1"/>
</dbReference>
<evidence type="ECO:0000313" key="8">
    <source>
        <dbReference type="Proteomes" id="UP001157125"/>
    </source>
</evidence>
<keyword evidence="4" id="KW-0408">Iron</keyword>
<dbReference type="PANTHER" id="PTHR43809">
    <property type="entry name" value="NITRITE REDUCTASE (NADH) LARGE SUBUNIT"/>
    <property type="match status" value="1"/>
</dbReference>
<dbReference type="PANTHER" id="PTHR43809:SF1">
    <property type="entry name" value="NITRITE REDUCTASE (NADH) LARGE SUBUNIT"/>
    <property type="match status" value="1"/>
</dbReference>
<evidence type="ECO:0000313" key="7">
    <source>
        <dbReference type="EMBL" id="GMA34283.1"/>
    </source>
</evidence>
<sequence>MSRAQLFSAIQVAGLTTFSEIIERFGTGHGCDICKPTIGSILASIYNGHVLAEDRAALQDTNDRVMANMQKDGTYSVVPRIPGGEITPEKAHGHRGGRQGLRALHEDHGRPAHRPVRRAPGAACRRSGSDSWTRAWNPVTHTASRCVP</sequence>
<gene>
    <name evidence="7" type="ORF">GCM10025876_04870</name>
</gene>
<organism evidence="7 8">
    <name type="scientific">Demequina litorisediminis</name>
    <dbReference type="NCBI Taxonomy" id="1849022"/>
    <lineage>
        <taxon>Bacteria</taxon>
        <taxon>Bacillati</taxon>
        <taxon>Actinomycetota</taxon>
        <taxon>Actinomycetes</taxon>
        <taxon>Micrococcales</taxon>
        <taxon>Demequinaceae</taxon>
        <taxon>Demequina</taxon>
    </lineage>
</organism>
<evidence type="ECO:0000256" key="4">
    <source>
        <dbReference type="ARBA" id="ARBA00023004"/>
    </source>
</evidence>
<dbReference type="InterPro" id="IPR052034">
    <property type="entry name" value="NasD-like"/>
</dbReference>
<dbReference type="Proteomes" id="UP001157125">
    <property type="component" value="Unassembled WGS sequence"/>
</dbReference>
<proteinExistence type="predicted"/>
<name>A0ABQ6I8W8_9MICO</name>
<evidence type="ECO:0000256" key="2">
    <source>
        <dbReference type="ARBA" id="ARBA00022723"/>
    </source>
</evidence>
<evidence type="ECO:0000256" key="3">
    <source>
        <dbReference type="ARBA" id="ARBA00023002"/>
    </source>
</evidence>
<feature type="region of interest" description="Disordered" evidence="6">
    <location>
        <begin position="108"/>
        <end position="131"/>
    </location>
</feature>